<gene>
    <name evidence="2" type="ORF">RGCCGE502_17290</name>
</gene>
<evidence type="ECO:0000313" key="3">
    <source>
        <dbReference type="Proteomes" id="UP000014411"/>
    </source>
</evidence>
<accession>S3HE60</accession>
<reference evidence="2 3" key="1">
    <citation type="journal article" date="2012" name="J. Bacteriol.">
        <title>Genome sequence of Rhizobium grahamii CCGE502, a broad-host-range symbiont with low nodulation competitiveness in Phaseolus vulgaris.</title>
        <authorList>
            <person name="Althabegoiti M.J."/>
            <person name="Lozano L."/>
            <person name="Torres-Tejerizo G."/>
            <person name="Ormeno-Orrillo E."/>
            <person name="Rogel M.A."/>
            <person name="Gonzalez V."/>
            <person name="Martinez-Romero E."/>
        </authorList>
    </citation>
    <scope>NUCLEOTIDE SEQUENCE [LARGE SCALE GENOMIC DNA]</scope>
    <source>
        <strain evidence="2 3">CCGE 502</strain>
    </source>
</reference>
<evidence type="ECO:0000313" key="2">
    <source>
        <dbReference type="EMBL" id="EPE97014.1"/>
    </source>
</evidence>
<proteinExistence type="predicted"/>
<keyword evidence="3" id="KW-1185">Reference proteome</keyword>
<dbReference type="Proteomes" id="UP000014411">
    <property type="component" value="Unassembled WGS sequence"/>
</dbReference>
<comment type="caution">
    <text evidence="2">The sequence shown here is derived from an EMBL/GenBank/DDBJ whole genome shotgun (WGS) entry which is preliminary data.</text>
</comment>
<dbReference type="HOGENOM" id="CLU_2773043_0_0_5"/>
<sequence>MSGDNDSSELDLRTTPRSYRRGGVWIFVTIVLILAVVAFAWTQVRDAMIETPKITSQSASTPSSTDTGQ</sequence>
<keyword evidence="1" id="KW-0812">Transmembrane</keyword>
<dbReference type="RefSeq" id="WP_016555447.1">
    <property type="nucleotide sequence ID" value="NZ_AEYE02000018.1"/>
</dbReference>
<organism evidence="2 3">
    <name type="scientific">Rhizobium grahamii CCGE 502</name>
    <dbReference type="NCBI Taxonomy" id="990285"/>
    <lineage>
        <taxon>Bacteria</taxon>
        <taxon>Pseudomonadati</taxon>
        <taxon>Pseudomonadota</taxon>
        <taxon>Alphaproteobacteria</taxon>
        <taxon>Hyphomicrobiales</taxon>
        <taxon>Rhizobiaceae</taxon>
        <taxon>Rhizobium/Agrobacterium group</taxon>
        <taxon>Rhizobium</taxon>
    </lineage>
</organism>
<evidence type="ECO:0008006" key="4">
    <source>
        <dbReference type="Google" id="ProtNLM"/>
    </source>
</evidence>
<protein>
    <recommendedName>
        <fullName evidence="4">Transmembrane protein</fullName>
    </recommendedName>
</protein>
<keyword evidence="1" id="KW-1133">Transmembrane helix</keyword>
<feature type="transmembrane region" description="Helical" evidence="1">
    <location>
        <begin position="22"/>
        <end position="41"/>
    </location>
</feature>
<dbReference type="AlphaFoldDB" id="S3HE60"/>
<evidence type="ECO:0000256" key="1">
    <source>
        <dbReference type="SAM" id="Phobius"/>
    </source>
</evidence>
<name>S3HE60_9HYPH</name>
<keyword evidence="1" id="KW-0472">Membrane</keyword>
<dbReference type="EMBL" id="AEYE02000018">
    <property type="protein sequence ID" value="EPE97014.1"/>
    <property type="molecule type" value="Genomic_DNA"/>
</dbReference>